<keyword evidence="4" id="KW-1185">Reference proteome</keyword>
<evidence type="ECO:0000256" key="1">
    <source>
        <dbReference type="SAM" id="MobiDB-lite"/>
    </source>
</evidence>
<dbReference type="Proteomes" id="UP001058974">
    <property type="component" value="Chromosome 5"/>
</dbReference>
<dbReference type="Gramene" id="Psat05G0430300-T1">
    <property type="protein sequence ID" value="KAI5408419.1"/>
    <property type="gene ID" value="KIW84_054303"/>
</dbReference>
<evidence type="ECO:0000256" key="2">
    <source>
        <dbReference type="SAM" id="Phobius"/>
    </source>
</evidence>
<dbReference type="PANTHER" id="PTHR31549:SF247">
    <property type="entry name" value="DUF247 DOMAIN PROTEIN"/>
    <property type="match status" value="1"/>
</dbReference>
<evidence type="ECO:0008006" key="5">
    <source>
        <dbReference type="Google" id="ProtNLM"/>
    </source>
</evidence>
<evidence type="ECO:0000313" key="3">
    <source>
        <dbReference type="EMBL" id="KAI5408419.1"/>
    </source>
</evidence>
<dbReference type="PANTHER" id="PTHR31549">
    <property type="entry name" value="PROTEIN, PUTATIVE (DUF247)-RELATED-RELATED"/>
    <property type="match status" value="1"/>
</dbReference>
<keyword evidence="2" id="KW-0812">Transmembrane</keyword>
<feature type="compositionally biased region" description="Low complexity" evidence="1">
    <location>
        <begin position="1"/>
        <end position="12"/>
    </location>
</feature>
<name>A0A9D4WSR6_PEA</name>
<dbReference type="InterPro" id="IPR004158">
    <property type="entry name" value="DUF247_pln"/>
</dbReference>
<accession>A0A9D4WSR6</accession>
<feature type="transmembrane region" description="Helical" evidence="2">
    <location>
        <begin position="605"/>
        <end position="627"/>
    </location>
</feature>
<protein>
    <recommendedName>
        <fullName evidence="5">DUF247 domain protein</fullName>
    </recommendedName>
</protein>
<evidence type="ECO:0000313" key="4">
    <source>
        <dbReference type="Proteomes" id="UP001058974"/>
    </source>
</evidence>
<organism evidence="3 4">
    <name type="scientific">Pisum sativum</name>
    <name type="common">Garden pea</name>
    <name type="synonym">Lathyrus oleraceus</name>
    <dbReference type="NCBI Taxonomy" id="3888"/>
    <lineage>
        <taxon>Eukaryota</taxon>
        <taxon>Viridiplantae</taxon>
        <taxon>Streptophyta</taxon>
        <taxon>Embryophyta</taxon>
        <taxon>Tracheophyta</taxon>
        <taxon>Spermatophyta</taxon>
        <taxon>Magnoliopsida</taxon>
        <taxon>eudicotyledons</taxon>
        <taxon>Gunneridae</taxon>
        <taxon>Pentapetalae</taxon>
        <taxon>rosids</taxon>
        <taxon>fabids</taxon>
        <taxon>Fabales</taxon>
        <taxon>Fabaceae</taxon>
        <taxon>Papilionoideae</taxon>
        <taxon>50 kb inversion clade</taxon>
        <taxon>NPAAA clade</taxon>
        <taxon>Hologalegina</taxon>
        <taxon>IRL clade</taxon>
        <taxon>Fabeae</taxon>
        <taxon>Lathyrus</taxon>
    </lineage>
</organism>
<feature type="region of interest" description="Disordered" evidence="1">
    <location>
        <begin position="1"/>
        <end position="24"/>
    </location>
</feature>
<keyword evidence="2" id="KW-1133">Transmembrane helix</keyword>
<sequence>MASPSSPGSPSSAHVTPPSSPLMAATDDSRRLQFSLKIAHKLDEKTFIYGVNSEYASVVSVVESKFGDMDLDEVEILLTAHELRLNKFKKSTVPDLGSLNLTQQRLNLLPLRRLNLAALTLLTLRCHLLMLNLNILVSEVVGLIEEVVEKFQPTVHPSNPYTATPWLVPPVPYGQFPANVWTRPQAPQPRSSSAYPPPSTFIANILLPLHQLLLGTLTQVSNAVLLAGKVGSDGLYEFPSLLNVSKSAMSLDSSNKIVPSVNSCMEAVLKLDATVRASYVDEITLDRYALATTMVFDGCFLLELLICESKYDSELPIPFNGISPGIEVKQMDYVISDLMLLDNQIPIYILEILFENLLGSSPQMRELIQNLALPVFGFSLKLMVKSTFHFLDIAYSYMEMGWIDKKIEENVKDNKLTMQNQNLNRCATRLKAVGITIQLLDINKNFISTTEFNKSRRILKIPKLVIERTTEALWRSFIAWEHHKKKLKIGSSSVVDRRSICTSSAILFSDLICCTGDVQLLKDKGIIVDKSEKSNRDLVAFFHSIAKGVDRDIIDSNHIAMFNAMNTISSANYATKVFILLHHYFCKVLDWCYNVHTFFKRGYNFAFTIAGFLTLIQTCYAIVAYHFPKKQ</sequence>
<dbReference type="Pfam" id="PF03140">
    <property type="entry name" value="DUF247"/>
    <property type="match status" value="1"/>
</dbReference>
<reference evidence="3 4" key="1">
    <citation type="journal article" date="2022" name="Nat. Genet.">
        <title>Improved pea reference genome and pan-genome highlight genomic features and evolutionary characteristics.</title>
        <authorList>
            <person name="Yang T."/>
            <person name="Liu R."/>
            <person name="Luo Y."/>
            <person name="Hu S."/>
            <person name="Wang D."/>
            <person name="Wang C."/>
            <person name="Pandey M.K."/>
            <person name="Ge S."/>
            <person name="Xu Q."/>
            <person name="Li N."/>
            <person name="Li G."/>
            <person name="Huang Y."/>
            <person name="Saxena R.K."/>
            <person name="Ji Y."/>
            <person name="Li M."/>
            <person name="Yan X."/>
            <person name="He Y."/>
            <person name="Liu Y."/>
            <person name="Wang X."/>
            <person name="Xiang C."/>
            <person name="Varshney R.K."/>
            <person name="Ding H."/>
            <person name="Gao S."/>
            <person name="Zong X."/>
        </authorList>
    </citation>
    <scope>NUCLEOTIDE SEQUENCE [LARGE SCALE GENOMIC DNA]</scope>
    <source>
        <strain evidence="3 4">cv. Zhongwan 6</strain>
    </source>
</reference>
<comment type="caution">
    <text evidence="3">The sequence shown here is derived from an EMBL/GenBank/DDBJ whole genome shotgun (WGS) entry which is preliminary data.</text>
</comment>
<gene>
    <name evidence="3" type="ORF">KIW84_054303</name>
</gene>
<dbReference type="EMBL" id="JAMSHJ010000005">
    <property type="protein sequence ID" value="KAI5408419.1"/>
    <property type="molecule type" value="Genomic_DNA"/>
</dbReference>
<dbReference type="AlphaFoldDB" id="A0A9D4WSR6"/>
<keyword evidence="2" id="KW-0472">Membrane</keyword>
<proteinExistence type="predicted"/>